<dbReference type="EMBL" id="LBMM01018036">
    <property type="protein sequence ID" value="KMQ83895.1"/>
    <property type="molecule type" value="Genomic_DNA"/>
</dbReference>
<gene>
    <name evidence="2" type="ORF">RF55_18845</name>
</gene>
<dbReference type="AlphaFoldDB" id="A0A0J7MTS0"/>
<evidence type="ECO:0000313" key="2">
    <source>
        <dbReference type="EMBL" id="KMQ83895.1"/>
    </source>
</evidence>
<sequence length="209" mass="23598">MCNYEANIWSQSTEPEKLDLNKAAVAATITVGNGYAQLEEFCAAINISCMSEKTYIKHRENIVDDFQKTAIETMKMACELEKEFALERNETINGIPYITVIADGSWMKRLYGNTYDSLSGVGAIIGYRTKKVLFIGIRNKFCTVCDMGERNGLEPYSHKCYNNFDCKASSIRMESDAIVEDFKSSLEMHELIYKTVIADGYSSVPVHKK</sequence>
<name>A0A0J7MTS0_LASNI</name>
<dbReference type="Pfam" id="PF20700">
    <property type="entry name" value="Mutator"/>
    <property type="match status" value="1"/>
</dbReference>
<keyword evidence="3" id="KW-1185">Reference proteome</keyword>
<dbReference type="InterPro" id="IPR049012">
    <property type="entry name" value="Mutator_transp_dom"/>
</dbReference>
<protein>
    <recommendedName>
        <fullName evidence="1">Mutator-like transposase domain-containing protein</fullName>
    </recommendedName>
</protein>
<proteinExistence type="predicted"/>
<comment type="caution">
    <text evidence="2">The sequence shown here is derived from an EMBL/GenBank/DDBJ whole genome shotgun (WGS) entry which is preliminary data.</text>
</comment>
<reference evidence="2 3" key="1">
    <citation type="submission" date="2015-04" db="EMBL/GenBank/DDBJ databases">
        <title>Lasius niger genome sequencing.</title>
        <authorList>
            <person name="Konorov E.A."/>
            <person name="Nikitin M.A."/>
            <person name="Kirill M.V."/>
            <person name="Chang P."/>
        </authorList>
    </citation>
    <scope>NUCLEOTIDE SEQUENCE [LARGE SCALE GENOMIC DNA]</scope>
    <source>
        <tissue evidence="2">Whole</tissue>
    </source>
</reference>
<dbReference type="Proteomes" id="UP000036403">
    <property type="component" value="Unassembled WGS sequence"/>
</dbReference>
<evidence type="ECO:0000259" key="1">
    <source>
        <dbReference type="Pfam" id="PF20700"/>
    </source>
</evidence>
<evidence type="ECO:0000313" key="3">
    <source>
        <dbReference type="Proteomes" id="UP000036403"/>
    </source>
</evidence>
<accession>A0A0J7MTS0</accession>
<organism evidence="2 3">
    <name type="scientific">Lasius niger</name>
    <name type="common">Black garden ant</name>
    <dbReference type="NCBI Taxonomy" id="67767"/>
    <lineage>
        <taxon>Eukaryota</taxon>
        <taxon>Metazoa</taxon>
        <taxon>Ecdysozoa</taxon>
        <taxon>Arthropoda</taxon>
        <taxon>Hexapoda</taxon>
        <taxon>Insecta</taxon>
        <taxon>Pterygota</taxon>
        <taxon>Neoptera</taxon>
        <taxon>Endopterygota</taxon>
        <taxon>Hymenoptera</taxon>
        <taxon>Apocrita</taxon>
        <taxon>Aculeata</taxon>
        <taxon>Formicoidea</taxon>
        <taxon>Formicidae</taxon>
        <taxon>Formicinae</taxon>
        <taxon>Lasius</taxon>
        <taxon>Lasius</taxon>
    </lineage>
</organism>
<dbReference type="OrthoDB" id="7699847at2759"/>
<dbReference type="PaxDb" id="67767-A0A0J7MTS0"/>
<feature type="domain" description="Mutator-like transposase" evidence="1">
    <location>
        <begin position="1"/>
        <end position="204"/>
    </location>
</feature>